<evidence type="ECO:0000313" key="6">
    <source>
        <dbReference type="Proteomes" id="UP000178526"/>
    </source>
</evidence>
<proteinExistence type="predicted"/>
<dbReference type="AlphaFoldDB" id="A0A1F7RKX4"/>
<evidence type="ECO:0000259" key="4">
    <source>
        <dbReference type="Pfam" id="PF12770"/>
    </source>
</evidence>
<comment type="caution">
    <text evidence="5">The sequence shown here is derived from an EMBL/GenBank/DDBJ whole genome shotgun (WGS) entry which is preliminary data.</text>
</comment>
<dbReference type="InterPro" id="IPR019734">
    <property type="entry name" value="TPR_rpt"/>
</dbReference>
<feature type="domain" description="CHAT" evidence="4">
    <location>
        <begin position="687"/>
        <end position="978"/>
    </location>
</feature>
<feature type="repeat" description="TPR" evidence="1">
    <location>
        <begin position="141"/>
        <end position="174"/>
    </location>
</feature>
<dbReference type="SUPFAM" id="SSF48452">
    <property type="entry name" value="TPR-like"/>
    <property type="match status" value="2"/>
</dbReference>
<dbReference type="PANTHER" id="PTHR10098">
    <property type="entry name" value="RAPSYN-RELATED"/>
    <property type="match status" value="1"/>
</dbReference>
<feature type="compositionally biased region" description="Basic and acidic residues" evidence="2">
    <location>
        <begin position="288"/>
        <end position="315"/>
    </location>
</feature>
<feature type="region of interest" description="Disordered" evidence="2">
    <location>
        <begin position="282"/>
        <end position="317"/>
    </location>
</feature>
<dbReference type="PROSITE" id="PS50005">
    <property type="entry name" value="TPR"/>
    <property type="match status" value="2"/>
</dbReference>
<keyword evidence="1" id="KW-0802">TPR repeat</keyword>
<name>A0A1F7RKX4_9BACT</name>
<feature type="region of interest" description="Disordered" evidence="2">
    <location>
        <begin position="20"/>
        <end position="44"/>
    </location>
</feature>
<accession>A0A1F7RKX4</accession>
<dbReference type="InterPro" id="IPR011990">
    <property type="entry name" value="TPR-like_helical_dom_sf"/>
</dbReference>
<feature type="repeat" description="TPR" evidence="1">
    <location>
        <begin position="101"/>
        <end position="134"/>
    </location>
</feature>
<evidence type="ECO:0000256" key="2">
    <source>
        <dbReference type="SAM" id="MobiDB-lite"/>
    </source>
</evidence>
<organism evidence="5 6">
    <name type="scientific">Candidatus Schekmanbacteria bacterium GWA2_38_11</name>
    <dbReference type="NCBI Taxonomy" id="1817876"/>
    <lineage>
        <taxon>Bacteria</taxon>
        <taxon>Candidatus Schekmaniibacteriota</taxon>
    </lineage>
</organism>
<dbReference type="Pfam" id="PF13424">
    <property type="entry name" value="TPR_12"/>
    <property type="match status" value="2"/>
</dbReference>
<reference evidence="5 6" key="1">
    <citation type="journal article" date="2016" name="Nat. Commun.">
        <title>Thousands of microbial genomes shed light on interconnected biogeochemical processes in an aquifer system.</title>
        <authorList>
            <person name="Anantharaman K."/>
            <person name="Brown C.T."/>
            <person name="Hug L.A."/>
            <person name="Sharon I."/>
            <person name="Castelle C.J."/>
            <person name="Probst A.J."/>
            <person name="Thomas B.C."/>
            <person name="Singh A."/>
            <person name="Wilkins M.J."/>
            <person name="Karaoz U."/>
            <person name="Brodie E.L."/>
            <person name="Williams K.H."/>
            <person name="Hubbard S.S."/>
            <person name="Banfield J.F."/>
        </authorList>
    </citation>
    <scope>NUCLEOTIDE SEQUENCE [LARGE SCALE GENOMIC DNA]</scope>
</reference>
<dbReference type="Proteomes" id="UP000178526">
    <property type="component" value="Unassembled WGS sequence"/>
</dbReference>
<evidence type="ECO:0000313" key="5">
    <source>
        <dbReference type="EMBL" id="OGL42216.1"/>
    </source>
</evidence>
<dbReference type="InterPro" id="IPR024983">
    <property type="entry name" value="CHAT_dom"/>
</dbReference>
<protein>
    <recommendedName>
        <fullName evidence="4">CHAT domain-containing protein</fullName>
    </recommendedName>
</protein>
<feature type="signal peptide" evidence="3">
    <location>
        <begin position="1"/>
        <end position="24"/>
    </location>
</feature>
<dbReference type="Pfam" id="PF13181">
    <property type="entry name" value="TPR_8"/>
    <property type="match status" value="1"/>
</dbReference>
<evidence type="ECO:0000256" key="1">
    <source>
        <dbReference type="PROSITE-ProRule" id="PRU00339"/>
    </source>
</evidence>
<dbReference type="Gene3D" id="1.25.40.10">
    <property type="entry name" value="Tetratricopeptide repeat domain"/>
    <property type="match status" value="2"/>
</dbReference>
<feature type="chain" id="PRO_5009532204" description="CHAT domain-containing protein" evidence="3">
    <location>
        <begin position="25"/>
        <end position="983"/>
    </location>
</feature>
<gene>
    <name evidence="5" type="ORF">A2042_06725</name>
</gene>
<dbReference type="Pfam" id="PF12770">
    <property type="entry name" value="CHAT"/>
    <property type="match status" value="1"/>
</dbReference>
<sequence>MKRIFLLFVLTFLFYLPFSSNSSSEEKPNPRQNPPANEKVESRVGKKTYDEALKEYAKNRGDQLFSEGENFYKKGDHTKAIEKWTEALKFFEDADDKESQEIILGNIGNAFDESGNYSKALEYYQEGLRLSRELDDRAGTGEFLTNMGSSYWNLGQYQKALENYLSALKIDEELKDKKSEEGDLSNIAGVYSKLKEYEKSLEYYQKAIAKARELLNKKEESNLLTRMGDLFVDRSNPSKALEEYLGALAIAEEIKDEASANEIKKKIDEAKKLSQKKIALEQEAQEEGEGKGKAEAKTEAKAEMKAEEKKTEGEKTGTVSLPAKQVSMEEAKNLIKDGDSFFQDKKYKRAAENYIAALVITKTAGDTALSSDLGFKIAESFLMAEDKKNSVDFMNQGLTIKKVAGDKRGEADGLIKLGNIFYHFGDYQESSKRYEEAAKAESAIGNKTGFGVSRINLADIYRLSSLYGEAKKIYIEGLKIASEIPDTDLIWRAQYGLGVINEKENNTDQSLRYFMEAIKIINSKRNEFSPKEAKGLITDEEMLFDDLKYMLFKLHGKDKGKGYDKLAFLYDEMSEELKFERELLRMGVPLGQKKEQSNFPEKPFSIYDAQKLSLKGSDEVLLKYCVLKDMTYLFVVSKKNIVTIKINLVGDDLEDMIVSLRDPIDKLQNITDTSAFYKSLEEVDLNIANTLYNSLIEPAREYIKGARVLLIVPSGVLSYLPFEMLVEKVGERKKNTDVIFAEFSDSTYLTEEFSVNYAASAKKFSKKGGISLSQFKHDLSGKLLSIGDYGGLAEDLVTVFGKDTKILKEAEATKTGFKELAQKFPFVNISLPVWIDDDISRTGIIFSEQKNNRILSELLNAYELYSLNSDPKFFVLDNCEYNLSSYKKDNGIEYLLNSLTGSGSSAVLNLWRLDEKTAGDFLKEFFSLLTETTSTSDVVDVMSLTKIKLKQAVKELGSSPHKISYSHPYFWASFVLEGRSYHQ</sequence>
<keyword evidence="3" id="KW-0732">Signal</keyword>
<dbReference type="SMART" id="SM00028">
    <property type="entry name" value="TPR"/>
    <property type="match status" value="9"/>
</dbReference>
<dbReference type="PROSITE" id="PS50293">
    <property type="entry name" value="TPR_REGION"/>
    <property type="match status" value="1"/>
</dbReference>
<evidence type="ECO:0000256" key="3">
    <source>
        <dbReference type="SAM" id="SignalP"/>
    </source>
</evidence>
<dbReference type="EMBL" id="MGDB01000054">
    <property type="protein sequence ID" value="OGL42216.1"/>
    <property type="molecule type" value="Genomic_DNA"/>
</dbReference>